<dbReference type="Proteomes" id="UP000663879">
    <property type="component" value="Unassembled WGS sequence"/>
</dbReference>
<accession>A0A814K7Y2</accession>
<proteinExistence type="predicted"/>
<organism evidence="1 2">
    <name type="scientific">Brachionus calyciflorus</name>
    <dbReference type="NCBI Taxonomy" id="104777"/>
    <lineage>
        <taxon>Eukaryota</taxon>
        <taxon>Metazoa</taxon>
        <taxon>Spiralia</taxon>
        <taxon>Gnathifera</taxon>
        <taxon>Rotifera</taxon>
        <taxon>Eurotatoria</taxon>
        <taxon>Monogononta</taxon>
        <taxon>Pseudotrocha</taxon>
        <taxon>Ploima</taxon>
        <taxon>Brachionidae</taxon>
        <taxon>Brachionus</taxon>
    </lineage>
</organism>
<name>A0A814K7Y2_9BILA</name>
<dbReference type="AlphaFoldDB" id="A0A814K7Y2"/>
<protein>
    <recommendedName>
        <fullName evidence="3">MULE transposase domain-containing protein</fullName>
    </recommendedName>
</protein>
<evidence type="ECO:0000313" key="1">
    <source>
        <dbReference type="EMBL" id="CAF1047866.1"/>
    </source>
</evidence>
<keyword evidence="2" id="KW-1185">Reference proteome</keyword>
<evidence type="ECO:0008006" key="3">
    <source>
        <dbReference type="Google" id="ProtNLM"/>
    </source>
</evidence>
<sequence>HFYIQLINETQSHFHPSDPTKFAFLEKRRFLKEKASVSDKPARKIMSQYIHQLTSQEEIAISPSDDADRQAINRVKNKSQTKYSEPDSLQNINIPEELKYTISSNDLFLIHDSGEDDLDRIDHDPLSVRCDFEVAFINAVELVFSNTRVYCCYFHLNLSIWRKIQNLDLEAANNVIDGEHRKLIKRGRGVKYTIVPAKPRYEIKLWSIHERIMEGIPRTTNYVESWHNAFGNMLKKHPNFYSLIDSLRSENKKSEYNLLKAQTGPMPTKKSVGLAIDERVREVLSEYKKNDYESFFDKLSLILNF</sequence>
<dbReference type="EMBL" id="CAJNOC010005282">
    <property type="protein sequence ID" value="CAF1047866.1"/>
    <property type="molecule type" value="Genomic_DNA"/>
</dbReference>
<reference evidence="1" key="1">
    <citation type="submission" date="2021-02" db="EMBL/GenBank/DDBJ databases">
        <authorList>
            <person name="Nowell W R."/>
        </authorList>
    </citation>
    <scope>NUCLEOTIDE SEQUENCE</scope>
    <source>
        <strain evidence="1">Ploen Becks lab</strain>
    </source>
</reference>
<evidence type="ECO:0000313" key="2">
    <source>
        <dbReference type="Proteomes" id="UP000663879"/>
    </source>
</evidence>
<gene>
    <name evidence="1" type="ORF">OXX778_LOCUS18678</name>
</gene>
<feature type="non-terminal residue" evidence="1">
    <location>
        <position position="1"/>
    </location>
</feature>
<comment type="caution">
    <text evidence="1">The sequence shown here is derived from an EMBL/GenBank/DDBJ whole genome shotgun (WGS) entry which is preliminary data.</text>
</comment>
<dbReference type="OrthoDB" id="5971471at2759"/>